<dbReference type="Proteomes" id="UP000295135">
    <property type="component" value="Unassembled WGS sequence"/>
</dbReference>
<feature type="binding site" evidence="11">
    <location>
        <begin position="175"/>
        <end position="176"/>
    </location>
    <ligand>
        <name>substrate</name>
    </ligand>
</feature>
<evidence type="ECO:0000313" key="14">
    <source>
        <dbReference type="Proteomes" id="UP000295135"/>
    </source>
</evidence>
<dbReference type="InterPro" id="IPR036962">
    <property type="entry name" value="Glyco_hydro_3_N_sf"/>
</dbReference>
<comment type="catalytic activity">
    <reaction evidence="1 11">
        <text>Hydrolysis of terminal non-reducing N-acetyl-D-hexosamine residues in N-acetyl-beta-D-hexosaminides.</text>
        <dbReference type="EC" id="3.2.1.52"/>
    </reaction>
</comment>
<keyword evidence="6 11" id="KW-0573">Peptidoglycan synthesis</keyword>
<keyword evidence="3 11" id="KW-0132">Cell division</keyword>
<evidence type="ECO:0000313" key="13">
    <source>
        <dbReference type="EMBL" id="TCS73425.1"/>
    </source>
</evidence>
<dbReference type="GO" id="GO:0008360">
    <property type="term" value="P:regulation of cell shape"/>
    <property type="evidence" value="ECO:0007669"/>
    <property type="project" value="UniProtKB-KW"/>
</dbReference>
<keyword evidence="8 11" id="KW-0131">Cell cycle</keyword>
<evidence type="ECO:0000256" key="6">
    <source>
        <dbReference type="ARBA" id="ARBA00022984"/>
    </source>
</evidence>
<dbReference type="GO" id="GO:0071555">
    <property type="term" value="P:cell wall organization"/>
    <property type="evidence" value="ECO:0007669"/>
    <property type="project" value="UniProtKB-KW"/>
</dbReference>
<organism evidence="13 14">
    <name type="scientific">Sulfuritortus calidifontis</name>
    <dbReference type="NCBI Taxonomy" id="1914471"/>
    <lineage>
        <taxon>Bacteria</taxon>
        <taxon>Pseudomonadati</taxon>
        <taxon>Pseudomonadota</taxon>
        <taxon>Betaproteobacteria</taxon>
        <taxon>Nitrosomonadales</taxon>
        <taxon>Thiobacillaceae</taxon>
        <taxon>Sulfuritortus</taxon>
    </lineage>
</organism>
<keyword evidence="5 11" id="KW-0133">Cell shape</keyword>
<dbReference type="GO" id="GO:0051301">
    <property type="term" value="P:cell division"/>
    <property type="evidence" value="ECO:0007669"/>
    <property type="project" value="UniProtKB-KW"/>
</dbReference>
<evidence type="ECO:0000256" key="9">
    <source>
        <dbReference type="ARBA" id="ARBA00023316"/>
    </source>
</evidence>
<comment type="function">
    <text evidence="11">Plays a role in peptidoglycan recycling by cleaving the terminal beta-1,4-linked N-acetylglucosamine (GlcNAc) from peptide-linked peptidoglycan fragments, giving rise to free GlcNAc, anhydro-N-acetylmuramic acid and anhydro-N-acetylmuramic acid-linked peptides.</text>
</comment>
<name>A0A4R3K0Q5_9PROT</name>
<dbReference type="AlphaFoldDB" id="A0A4R3K0Q5"/>
<keyword evidence="9 11" id="KW-0961">Cell wall biogenesis/degradation</keyword>
<dbReference type="GO" id="GO:0009254">
    <property type="term" value="P:peptidoglycan turnover"/>
    <property type="evidence" value="ECO:0007669"/>
    <property type="project" value="UniProtKB-UniRule"/>
</dbReference>
<dbReference type="Pfam" id="PF00933">
    <property type="entry name" value="Glyco_hydro_3"/>
    <property type="match status" value="1"/>
</dbReference>
<reference evidence="13 14" key="1">
    <citation type="submission" date="2019-03" db="EMBL/GenBank/DDBJ databases">
        <title>Genomic Encyclopedia of Type Strains, Phase IV (KMG-IV): sequencing the most valuable type-strain genomes for metagenomic binning, comparative biology and taxonomic classification.</title>
        <authorList>
            <person name="Goeker M."/>
        </authorList>
    </citation>
    <scope>NUCLEOTIDE SEQUENCE [LARGE SCALE GENOMIC DNA]</scope>
    <source>
        <strain evidence="13 14">DSM 103923</strain>
    </source>
</reference>
<dbReference type="GO" id="GO:0005737">
    <property type="term" value="C:cytoplasm"/>
    <property type="evidence" value="ECO:0007669"/>
    <property type="project" value="UniProtKB-SubCell"/>
</dbReference>
<dbReference type="InterPro" id="IPR050226">
    <property type="entry name" value="NagZ_Beta-hexosaminidase"/>
</dbReference>
<feature type="active site" description="Nucleophile" evidence="11">
    <location>
        <position position="259"/>
    </location>
</feature>
<comment type="pathway">
    <text evidence="10 11">Cell wall biogenesis; peptidoglycan recycling.</text>
</comment>
<dbReference type="GO" id="GO:0004563">
    <property type="term" value="F:beta-N-acetylhexosaminidase activity"/>
    <property type="evidence" value="ECO:0007669"/>
    <property type="project" value="UniProtKB-UniRule"/>
</dbReference>
<dbReference type="UniPathway" id="UPA00544"/>
<keyword evidence="7 11" id="KW-0326">Glycosidase</keyword>
<evidence type="ECO:0000256" key="5">
    <source>
        <dbReference type="ARBA" id="ARBA00022960"/>
    </source>
</evidence>
<protein>
    <recommendedName>
        <fullName evidence="11">Beta-hexosaminidase</fullName>
        <ecNumber evidence="11">3.2.1.52</ecNumber>
    </recommendedName>
    <alternativeName>
        <fullName evidence="11">Beta-N-acetylhexosaminidase</fullName>
    </alternativeName>
    <alternativeName>
        <fullName evidence="11">N-acetyl-beta-glucosaminidase</fullName>
    </alternativeName>
</protein>
<keyword evidence="14" id="KW-1185">Reference proteome</keyword>
<dbReference type="PANTHER" id="PTHR30480:SF13">
    <property type="entry name" value="BETA-HEXOSAMINIDASE"/>
    <property type="match status" value="1"/>
</dbReference>
<comment type="similarity">
    <text evidence="11">Belongs to the glycosyl hydrolase 3 family. NagZ subfamily.</text>
</comment>
<feature type="site" description="Important for catalytic activity" evidence="11">
    <location>
        <position position="186"/>
    </location>
</feature>
<dbReference type="GO" id="GO:0005975">
    <property type="term" value="P:carbohydrate metabolic process"/>
    <property type="evidence" value="ECO:0007669"/>
    <property type="project" value="InterPro"/>
</dbReference>
<dbReference type="InterPro" id="IPR001764">
    <property type="entry name" value="Glyco_hydro_3_N"/>
</dbReference>
<dbReference type="EC" id="3.2.1.52" evidence="11"/>
<dbReference type="InterPro" id="IPR019800">
    <property type="entry name" value="Glyco_hydro_3_AS"/>
</dbReference>
<gene>
    <name evidence="11" type="primary">nagZ</name>
    <name evidence="13" type="ORF">EDC61_102196</name>
</gene>
<evidence type="ECO:0000256" key="11">
    <source>
        <dbReference type="HAMAP-Rule" id="MF_00364"/>
    </source>
</evidence>
<dbReference type="GO" id="GO:0009252">
    <property type="term" value="P:peptidoglycan biosynthetic process"/>
    <property type="evidence" value="ECO:0007669"/>
    <property type="project" value="UniProtKB-KW"/>
</dbReference>
<evidence type="ECO:0000259" key="12">
    <source>
        <dbReference type="Pfam" id="PF00933"/>
    </source>
</evidence>
<feature type="binding site" evidence="11">
    <location>
        <position position="71"/>
    </location>
    <ligand>
        <name>substrate</name>
    </ligand>
</feature>
<evidence type="ECO:0000256" key="4">
    <source>
        <dbReference type="ARBA" id="ARBA00022801"/>
    </source>
</evidence>
<dbReference type="PROSITE" id="PS00775">
    <property type="entry name" value="GLYCOSYL_HYDROL_F3"/>
    <property type="match status" value="1"/>
</dbReference>
<evidence type="ECO:0000256" key="8">
    <source>
        <dbReference type="ARBA" id="ARBA00023306"/>
    </source>
</evidence>
<dbReference type="SUPFAM" id="SSF51445">
    <property type="entry name" value="(Trans)glycosidases"/>
    <property type="match status" value="1"/>
</dbReference>
<dbReference type="InterPro" id="IPR017853">
    <property type="entry name" value="GH"/>
</dbReference>
<dbReference type="EMBL" id="SLZY01000002">
    <property type="protein sequence ID" value="TCS73425.1"/>
    <property type="molecule type" value="Genomic_DNA"/>
</dbReference>
<evidence type="ECO:0000256" key="3">
    <source>
        <dbReference type="ARBA" id="ARBA00022618"/>
    </source>
</evidence>
<evidence type="ECO:0000256" key="2">
    <source>
        <dbReference type="ARBA" id="ARBA00022490"/>
    </source>
</evidence>
<feature type="binding site" evidence="11">
    <location>
        <position position="145"/>
    </location>
    <ligand>
        <name>substrate</name>
    </ligand>
</feature>
<dbReference type="FunFam" id="3.20.20.300:FF:000001">
    <property type="entry name" value="Beta-hexosaminidase"/>
    <property type="match status" value="1"/>
</dbReference>
<proteinExistence type="inferred from homology"/>
<accession>A0A4R3K0Q5</accession>
<feature type="domain" description="Glycoside hydrolase family 3 N-terminal" evidence="12">
    <location>
        <begin position="15"/>
        <end position="294"/>
    </location>
</feature>
<comment type="caution">
    <text evidence="13">The sequence shown here is derived from an EMBL/GenBank/DDBJ whole genome shotgun (WGS) entry which is preliminary data.</text>
</comment>
<dbReference type="PANTHER" id="PTHR30480">
    <property type="entry name" value="BETA-HEXOSAMINIDASE-RELATED"/>
    <property type="match status" value="1"/>
</dbReference>
<dbReference type="NCBIfam" id="NF003740">
    <property type="entry name" value="PRK05337.1"/>
    <property type="match status" value="1"/>
</dbReference>
<feature type="active site" description="Proton donor/acceptor" evidence="11">
    <location>
        <position position="188"/>
    </location>
</feature>
<keyword evidence="2 11" id="KW-0963">Cytoplasm</keyword>
<sequence>MNHPGLHLPLGPLMLDVVGTALTEDDRRRLRHPLVGGVILFKRNYESPEQIAALTREIHALRSPHLLIGVDHEGGRVQRFRAGFTPIPPMRRLGEVWDEHPQRARLLAKDAGYIMGAELRAVGVDFSFTPVLDLDYGASGVIGDRAFHRKPQAVVELAHALMLGLHEAGMNAVGKHFPGHGYIAADSHLEIPVDERPLEDLEFADLIPFRQMIDWGLAAIMPAHVIYPKVDDKPAGFSRRWLQDILRGRLGFEGVIFSDDLAMEGASVAGGALERARAALEAGCDMALMCNRPELADELLARLQWPLAPVSLVRLARMHGRPHPPSRVALHESTRYTKAVHHLAGLGPVDAELAFNDPSNTCGKN</sequence>
<keyword evidence="4 11" id="KW-0378">Hydrolase</keyword>
<dbReference type="HAMAP" id="MF_00364">
    <property type="entry name" value="NagZ"/>
    <property type="match status" value="1"/>
</dbReference>
<evidence type="ECO:0000256" key="10">
    <source>
        <dbReference type="ARBA" id="ARBA00037880"/>
    </source>
</evidence>
<dbReference type="Gene3D" id="3.20.20.300">
    <property type="entry name" value="Glycoside hydrolase, family 3, N-terminal domain"/>
    <property type="match status" value="1"/>
</dbReference>
<feature type="binding site" evidence="11">
    <location>
        <position position="79"/>
    </location>
    <ligand>
        <name>substrate</name>
    </ligand>
</feature>
<evidence type="ECO:0000256" key="7">
    <source>
        <dbReference type="ARBA" id="ARBA00023295"/>
    </source>
</evidence>
<comment type="subcellular location">
    <subcellularLocation>
        <location evidence="11">Cytoplasm</location>
    </subcellularLocation>
</comment>
<evidence type="ECO:0000256" key="1">
    <source>
        <dbReference type="ARBA" id="ARBA00001231"/>
    </source>
</evidence>
<dbReference type="InterPro" id="IPR022956">
    <property type="entry name" value="Beta_hexosaminidase_bac"/>
</dbReference>